<dbReference type="AlphaFoldDB" id="A0A4Y2HIP0"/>
<dbReference type="GO" id="GO:0005762">
    <property type="term" value="C:mitochondrial large ribosomal subunit"/>
    <property type="evidence" value="ECO:0007669"/>
    <property type="project" value="TreeGrafter"/>
</dbReference>
<dbReference type="GO" id="GO:0006412">
    <property type="term" value="P:translation"/>
    <property type="evidence" value="ECO:0007669"/>
    <property type="project" value="InterPro"/>
</dbReference>
<name>A0A4Y2HIP0_ARAVE</name>
<keyword evidence="3" id="KW-0687">Ribonucleoprotein</keyword>
<dbReference type="OrthoDB" id="431691at2759"/>
<comment type="caution">
    <text evidence="6">The sequence shown here is derived from an EMBL/GenBank/DDBJ whole genome shotgun (WGS) entry which is preliminary data.</text>
</comment>
<sequence length="86" mass="10016">MAFSVRSWNLVSSLSSMWKPTSFLQLETVLGGRNVEQIRTNVRKHFPRPSERKRVKTHGWEKRLSTPGGRAVLMRRILKGRFVLSH</sequence>
<dbReference type="Pfam" id="PF00468">
    <property type="entry name" value="Ribosomal_L34"/>
    <property type="match status" value="1"/>
</dbReference>
<dbReference type="EMBL" id="BGPR01001968">
    <property type="protein sequence ID" value="GBM65264.1"/>
    <property type="molecule type" value="Genomic_DNA"/>
</dbReference>
<evidence type="ECO:0000256" key="1">
    <source>
        <dbReference type="ARBA" id="ARBA00010111"/>
    </source>
</evidence>
<evidence type="ECO:0000313" key="7">
    <source>
        <dbReference type="Proteomes" id="UP000499080"/>
    </source>
</evidence>
<evidence type="ECO:0000256" key="4">
    <source>
        <dbReference type="ARBA" id="ARBA00035274"/>
    </source>
</evidence>
<evidence type="ECO:0000256" key="3">
    <source>
        <dbReference type="ARBA" id="ARBA00023274"/>
    </source>
</evidence>
<evidence type="ECO:0000256" key="2">
    <source>
        <dbReference type="ARBA" id="ARBA00022980"/>
    </source>
</evidence>
<dbReference type="GO" id="GO:0003735">
    <property type="term" value="F:structural constituent of ribosome"/>
    <property type="evidence" value="ECO:0007669"/>
    <property type="project" value="InterPro"/>
</dbReference>
<protein>
    <recommendedName>
        <fullName evidence="4">Large ribosomal subunit protein bL34m</fullName>
    </recommendedName>
    <alternativeName>
        <fullName evidence="5">39S ribosomal protein L34, mitochondrial</fullName>
    </alternativeName>
</protein>
<reference evidence="6 7" key="1">
    <citation type="journal article" date="2019" name="Sci. Rep.">
        <title>Orb-weaving spider Araneus ventricosus genome elucidates the spidroin gene catalogue.</title>
        <authorList>
            <person name="Kono N."/>
            <person name="Nakamura H."/>
            <person name="Ohtoshi R."/>
            <person name="Moran D.A.P."/>
            <person name="Shinohara A."/>
            <person name="Yoshida Y."/>
            <person name="Fujiwara M."/>
            <person name="Mori M."/>
            <person name="Tomita M."/>
            <person name="Arakawa K."/>
        </authorList>
    </citation>
    <scope>NUCLEOTIDE SEQUENCE [LARGE SCALE GENOMIC DNA]</scope>
</reference>
<organism evidence="6 7">
    <name type="scientific">Araneus ventricosus</name>
    <name type="common">Orbweaver spider</name>
    <name type="synonym">Epeira ventricosa</name>
    <dbReference type="NCBI Taxonomy" id="182803"/>
    <lineage>
        <taxon>Eukaryota</taxon>
        <taxon>Metazoa</taxon>
        <taxon>Ecdysozoa</taxon>
        <taxon>Arthropoda</taxon>
        <taxon>Chelicerata</taxon>
        <taxon>Arachnida</taxon>
        <taxon>Araneae</taxon>
        <taxon>Araneomorphae</taxon>
        <taxon>Entelegynae</taxon>
        <taxon>Araneoidea</taxon>
        <taxon>Araneidae</taxon>
        <taxon>Araneus</taxon>
    </lineage>
</organism>
<gene>
    <name evidence="6" type="ORF">AVEN_46105_1</name>
</gene>
<keyword evidence="2" id="KW-0689">Ribosomal protein</keyword>
<proteinExistence type="inferred from homology"/>
<comment type="similarity">
    <text evidence="1">Belongs to the bacterial ribosomal protein bL34 family.</text>
</comment>
<dbReference type="PANTHER" id="PTHR14503">
    <property type="entry name" value="MITOCHONDRIAL RIBOSOMAL PROTEIN 34 FAMILY MEMBER"/>
    <property type="match status" value="1"/>
</dbReference>
<evidence type="ECO:0000313" key="6">
    <source>
        <dbReference type="EMBL" id="GBM65264.1"/>
    </source>
</evidence>
<keyword evidence="7" id="KW-1185">Reference proteome</keyword>
<dbReference type="Gene3D" id="1.10.287.3980">
    <property type="match status" value="1"/>
</dbReference>
<evidence type="ECO:0000256" key="5">
    <source>
        <dbReference type="ARBA" id="ARBA00035434"/>
    </source>
</evidence>
<dbReference type="PANTHER" id="PTHR14503:SF4">
    <property type="entry name" value="LARGE RIBOSOMAL SUBUNIT PROTEIN BL34M"/>
    <property type="match status" value="1"/>
</dbReference>
<dbReference type="InterPro" id="IPR000271">
    <property type="entry name" value="Ribosomal_bL34"/>
</dbReference>
<accession>A0A4Y2HIP0</accession>
<dbReference type="Proteomes" id="UP000499080">
    <property type="component" value="Unassembled WGS sequence"/>
</dbReference>
<dbReference type="FunFam" id="1.10.287.3980:FF:000001">
    <property type="entry name" value="Mitochondrial ribosomal protein L34"/>
    <property type="match status" value="1"/>
</dbReference>